<feature type="coiled-coil region" evidence="1">
    <location>
        <begin position="298"/>
        <end position="332"/>
    </location>
</feature>
<dbReference type="GO" id="GO:0008270">
    <property type="term" value="F:zinc ion binding"/>
    <property type="evidence" value="ECO:0007669"/>
    <property type="project" value="InterPro"/>
</dbReference>
<protein>
    <submittedName>
        <fullName evidence="3">Ribonuclease H-like domain-containing protein</fullName>
    </submittedName>
</protein>
<feature type="compositionally biased region" description="Basic and acidic residues" evidence="2">
    <location>
        <begin position="414"/>
        <end position="433"/>
    </location>
</feature>
<dbReference type="AlphaFoldDB" id="A0A6L2J465"/>
<dbReference type="GO" id="GO:0003676">
    <property type="term" value="F:nucleic acid binding"/>
    <property type="evidence" value="ECO:0007669"/>
    <property type="project" value="InterPro"/>
</dbReference>
<dbReference type="InterPro" id="IPR036875">
    <property type="entry name" value="Znf_CCHC_sf"/>
</dbReference>
<feature type="region of interest" description="Disordered" evidence="2">
    <location>
        <begin position="75"/>
        <end position="94"/>
    </location>
</feature>
<gene>
    <name evidence="3" type="ORF">Tci_003589</name>
</gene>
<evidence type="ECO:0000256" key="1">
    <source>
        <dbReference type="SAM" id="Coils"/>
    </source>
</evidence>
<name>A0A6L2J465_TANCI</name>
<sequence length="451" mass="51625">MRNDIRQKFMIDVSVGQCKRAKQLALFDYEGGLIEHYAKLYQYRQALLDSNPGSTCTLDVVKSDNSVADLDEALEHETSDDEPAPEQGKSPAMDKGKAKALVEVILNGDSPPPTRSVNGVETTYPPTTTEEKLARKNKLKVRGTLLMALPNEHQLKFNSYKSDKSLIEAIEKRFEGNKESKKEMDLKWHMAMLTMRARRFLQKTGRNLSVKGTETIGFDKTKVECYYCHRRSHFARECRALEHQDNKNKEAPRRTVSAEDGPTNFLLMAYTSSSSDSERCIKNEAVFEEDLKILKFDVMFKDKAIMELRQKFEKAEKERDALKLTLENFEGSSKNLSRLLDSQQCDKSKNDLGNFMPPKPDLVFAYEHVVSESKLKTVSKPIIEDWVSDNEDETEIETETKQIKPSFAKVKFVKPTEHVKSPRKSVKQEESNRQTKYPRKNSQSPRGKDCA</sequence>
<evidence type="ECO:0000313" key="3">
    <source>
        <dbReference type="EMBL" id="GEU31611.1"/>
    </source>
</evidence>
<accession>A0A6L2J465</accession>
<dbReference type="EMBL" id="BKCJ010000268">
    <property type="protein sequence ID" value="GEU31611.1"/>
    <property type="molecule type" value="Genomic_DNA"/>
</dbReference>
<evidence type="ECO:0000256" key="2">
    <source>
        <dbReference type="SAM" id="MobiDB-lite"/>
    </source>
</evidence>
<dbReference type="SUPFAM" id="SSF57756">
    <property type="entry name" value="Retrovirus zinc finger-like domains"/>
    <property type="match status" value="1"/>
</dbReference>
<organism evidence="3">
    <name type="scientific">Tanacetum cinerariifolium</name>
    <name type="common">Dalmatian daisy</name>
    <name type="synonym">Chrysanthemum cinerariifolium</name>
    <dbReference type="NCBI Taxonomy" id="118510"/>
    <lineage>
        <taxon>Eukaryota</taxon>
        <taxon>Viridiplantae</taxon>
        <taxon>Streptophyta</taxon>
        <taxon>Embryophyta</taxon>
        <taxon>Tracheophyta</taxon>
        <taxon>Spermatophyta</taxon>
        <taxon>Magnoliopsida</taxon>
        <taxon>eudicotyledons</taxon>
        <taxon>Gunneridae</taxon>
        <taxon>Pentapetalae</taxon>
        <taxon>asterids</taxon>
        <taxon>campanulids</taxon>
        <taxon>Asterales</taxon>
        <taxon>Asteraceae</taxon>
        <taxon>Asteroideae</taxon>
        <taxon>Anthemideae</taxon>
        <taxon>Anthemidinae</taxon>
        <taxon>Tanacetum</taxon>
    </lineage>
</organism>
<reference evidence="3" key="1">
    <citation type="journal article" date="2019" name="Sci. Rep.">
        <title>Draft genome of Tanacetum cinerariifolium, the natural source of mosquito coil.</title>
        <authorList>
            <person name="Yamashiro T."/>
            <person name="Shiraishi A."/>
            <person name="Satake H."/>
            <person name="Nakayama K."/>
        </authorList>
    </citation>
    <scope>NUCLEOTIDE SEQUENCE</scope>
</reference>
<comment type="caution">
    <text evidence="3">The sequence shown here is derived from an EMBL/GenBank/DDBJ whole genome shotgun (WGS) entry which is preliminary data.</text>
</comment>
<keyword evidence="1" id="KW-0175">Coiled coil</keyword>
<feature type="region of interest" description="Disordered" evidence="2">
    <location>
        <begin position="414"/>
        <end position="451"/>
    </location>
</feature>
<proteinExistence type="predicted"/>
<feature type="region of interest" description="Disordered" evidence="2">
    <location>
        <begin position="107"/>
        <end position="130"/>
    </location>
</feature>
<feature type="compositionally biased region" description="Acidic residues" evidence="2">
    <location>
        <begin position="75"/>
        <end position="84"/>
    </location>
</feature>